<dbReference type="AlphaFoldDB" id="A0A9D1AMJ4"/>
<organism evidence="2 3">
    <name type="scientific">Candidatus Caccousia avicola</name>
    <dbReference type="NCBI Taxonomy" id="2840721"/>
    <lineage>
        <taxon>Bacteria</taxon>
        <taxon>Bacillati</taxon>
        <taxon>Bacillota</taxon>
        <taxon>Clostridia</taxon>
        <taxon>Eubacteriales</taxon>
        <taxon>Oscillospiraceae</taxon>
        <taxon>Oscillospiraceae incertae sedis</taxon>
        <taxon>Candidatus Caccousia</taxon>
    </lineage>
</organism>
<evidence type="ECO:0000256" key="1">
    <source>
        <dbReference type="SAM" id="MobiDB-lite"/>
    </source>
</evidence>
<reference evidence="2" key="1">
    <citation type="submission" date="2020-10" db="EMBL/GenBank/DDBJ databases">
        <authorList>
            <person name="Gilroy R."/>
        </authorList>
    </citation>
    <scope>NUCLEOTIDE SEQUENCE</scope>
    <source>
        <strain evidence="2">ChiSxjej1B13-7958</strain>
    </source>
</reference>
<accession>A0A9D1AMJ4</accession>
<name>A0A9D1AMJ4_9FIRM</name>
<evidence type="ECO:0000313" key="2">
    <source>
        <dbReference type="EMBL" id="HIR46790.1"/>
    </source>
</evidence>
<feature type="compositionally biased region" description="Basic and acidic residues" evidence="1">
    <location>
        <begin position="168"/>
        <end position="182"/>
    </location>
</feature>
<comment type="caution">
    <text evidence="2">The sequence shown here is derived from an EMBL/GenBank/DDBJ whole genome shotgun (WGS) entry which is preliminary data.</text>
</comment>
<dbReference type="EMBL" id="DVGZ01000040">
    <property type="protein sequence ID" value="HIR46790.1"/>
    <property type="molecule type" value="Genomic_DNA"/>
</dbReference>
<sequence>MAGLALTFPVFYCCAIKGRSSLNQHDILNILFLGKYSDECDAKYIAPSVGSGYVNGKRALSKELISTLCRSSYDELESRFRKLALQDCESSAENLRLFLTEMKPMGEFERNRLLGIAQAGDPYKFLIEAFLSSIKSPPGATARLDAHQQQCLQAGGFEELKKMIPADEAHETPHDDGPKPEFAEQGTAVHTEPGARQDSDTFSLKSRIVEHFDGQYCEFEFRERRLLFPEDLDIVSHYADAFLEGSVPPAGMRDPSICLNASALTQFTDELSRFMCGHLVEALGNLEQLGNMIPRLKTLLYCQSVLILMDISPETSISDIQELNRAIKNVSHYRPLRLYCGARVTGKLISTVFLRMIYADIPLPRRPQQPSRPPQVQARIRRKP</sequence>
<feature type="region of interest" description="Disordered" evidence="1">
    <location>
        <begin position="168"/>
        <end position="199"/>
    </location>
</feature>
<proteinExistence type="predicted"/>
<dbReference type="Proteomes" id="UP000824242">
    <property type="component" value="Unassembled WGS sequence"/>
</dbReference>
<gene>
    <name evidence="2" type="ORF">IAB89_03880</name>
</gene>
<reference evidence="2" key="2">
    <citation type="journal article" date="2021" name="PeerJ">
        <title>Extensive microbial diversity within the chicken gut microbiome revealed by metagenomics and culture.</title>
        <authorList>
            <person name="Gilroy R."/>
            <person name="Ravi A."/>
            <person name="Getino M."/>
            <person name="Pursley I."/>
            <person name="Horton D.L."/>
            <person name="Alikhan N.F."/>
            <person name="Baker D."/>
            <person name="Gharbi K."/>
            <person name="Hall N."/>
            <person name="Watson M."/>
            <person name="Adriaenssens E.M."/>
            <person name="Foster-Nyarko E."/>
            <person name="Jarju S."/>
            <person name="Secka A."/>
            <person name="Antonio M."/>
            <person name="Oren A."/>
            <person name="Chaudhuri R.R."/>
            <person name="La Ragione R."/>
            <person name="Hildebrand F."/>
            <person name="Pallen M.J."/>
        </authorList>
    </citation>
    <scope>NUCLEOTIDE SEQUENCE</scope>
    <source>
        <strain evidence="2">ChiSxjej1B13-7958</strain>
    </source>
</reference>
<evidence type="ECO:0000313" key="3">
    <source>
        <dbReference type="Proteomes" id="UP000824242"/>
    </source>
</evidence>
<feature type="region of interest" description="Disordered" evidence="1">
    <location>
        <begin position="365"/>
        <end position="384"/>
    </location>
</feature>
<protein>
    <submittedName>
        <fullName evidence="2">Uncharacterized protein</fullName>
    </submittedName>
</protein>